<keyword evidence="2" id="KW-1133">Transmembrane helix</keyword>
<protein>
    <recommendedName>
        <fullName evidence="3">Calcineurin-like phosphoesterase domain-containing protein</fullName>
    </recommendedName>
</protein>
<evidence type="ECO:0000313" key="4">
    <source>
        <dbReference type="EMBL" id="OXG13689.1"/>
    </source>
</evidence>
<dbReference type="SUPFAM" id="SSF56300">
    <property type="entry name" value="Metallo-dependent phosphatases"/>
    <property type="match status" value="1"/>
</dbReference>
<feature type="region of interest" description="Disordered" evidence="1">
    <location>
        <begin position="76"/>
        <end position="96"/>
    </location>
</feature>
<gene>
    <name evidence="4" type="ORF">C361_05829</name>
</gene>
<keyword evidence="2" id="KW-0472">Membrane</keyword>
<dbReference type="PANTHER" id="PTHR32440:SF0">
    <property type="entry name" value="PHOSPHATASE DCR2-RELATED"/>
    <property type="match status" value="1"/>
</dbReference>
<evidence type="ECO:0000256" key="2">
    <source>
        <dbReference type="SAM" id="Phobius"/>
    </source>
</evidence>
<proteinExistence type="predicted"/>
<reference evidence="4 5" key="1">
    <citation type="submission" date="2017-06" db="EMBL/GenBank/DDBJ databases">
        <title>Global population genomics of the pathogenic fungus Cryptococcus neoformans var. grubii.</title>
        <authorList>
            <person name="Cuomo C."/>
            <person name="Litvintseva A."/>
            <person name="Chen Y."/>
            <person name="Young S."/>
            <person name="Zeng Q."/>
            <person name="Chapman S."/>
            <person name="Gujja S."/>
            <person name="Saif S."/>
            <person name="Birren B."/>
        </authorList>
    </citation>
    <scope>NUCLEOTIDE SEQUENCE [LARGE SCALE GENOMIC DNA]</scope>
    <source>
        <strain evidence="4 5">Tu259-1</strain>
    </source>
</reference>
<dbReference type="InterPro" id="IPR029052">
    <property type="entry name" value="Metallo-depent_PP-like"/>
</dbReference>
<dbReference type="OrthoDB" id="783096at2759"/>
<dbReference type="FunFam" id="3.60.21.10:FF:000110">
    <property type="entry name" value="Unplaced genomic scaffold supercont2.9, whole genome shotgun sequence"/>
    <property type="match status" value="1"/>
</dbReference>
<dbReference type="Gene3D" id="3.60.21.10">
    <property type="match status" value="1"/>
</dbReference>
<evidence type="ECO:0000313" key="5">
    <source>
        <dbReference type="Proteomes" id="UP000199727"/>
    </source>
</evidence>
<keyword evidence="2" id="KW-0812">Transmembrane</keyword>
<evidence type="ECO:0000259" key="3">
    <source>
        <dbReference type="Pfam" id="PF00149"/>
    </source>
</evidence>
<accession>A0A854Q7K3</accession>
<dbReference type="GO" id="GO:0005737">
    <property type="term" value="C:cytoplasm"/>
    <property type="evidence" value="ECO:0007669"/>
    <property type="project" value="TreeGrafter"/>
</dbReference>
<dbReference type="Proteomes" id="UP000199727">
    <property type="component" value="Unassembled WGS sequence"/>
</dbReference>
<comment type="caution">
    <text evidence="4">The sequence shown here is derived from an EMBL/GenBank/DDBJ whole genome shotgun (WGS) entry which is preliminary data.</text>
</comment>
<organism evidence="4 5">
    <name type="scientific">Cryptococcus neoformans Tu259-1</name>
    <dbReference type="NCBI Taxonomy" id="1230072"/>
    <lineage>
        <taxon>Eukaryota</taxon>
        <taxon>Fungi</taxon>
        <taxon>Dikarya</taxon>
        <taxon>Basidiomycota</taxon>
        <taxon>Agaricomycotina</taxon>
        <taxon>Tremellomycetes</taxon>
        <taxon>Tremellales</taxon>
        <taxon>Cryptococcaceae</taxon>
        <taxon>Cryptococcus</taxon>
        <taxon>Cryptococcus neoformans species complex</taxon>
    </lineage>
</organism>
<feature type="domain" description="Calcineurin-like phosphoesterase" evidence="3">
    <location>
        <begin position="353"/>
        <end position="524"/>
    </location>
</feature>
<dbReference type="InterPro" id="IPR004843">
    <property type="entry name" value="Calcineurin-like_PHP"/>
</dbReference>
<dbReference type="AlphaFoldDB" id="A0A854Q7K3"/>
<feature type="region of interest" description="Disordered" evidence="1">
    <location>
        <begin position="238"/>
        <end position="287"/>
    </location>
</feature>
<dbReference type="EMBL" id="AMKT01000078">
    <property type="protein sequence ID" value="OXG13689.1"/>
    <property type="molecule type" value="Genomic_DNA"/>
</dbReference>
<dbReference type="GO" id="GO:0004721">
    <property type="term" value="F:phosphoprotein phosphatase activity"/>
    <property type="evidence" value="ECO:0007669"/>
    <property type="project" value="TreeGrafter"/>
</dbReference>
<feature type="compositionally biased region" description="Basic and acidic residues" evidence="1">
    <location>
        <begin position="238"/>
        <end position="250"/>
    </location>
</feature>
<name>A0A854Q7K3_CRYNE</name>
<feature type="transmembrane region" description="Helical" evidence="2">
    <location>
        <begin position="32"/>
        <end position="51"/>
    </location>
</feature>
<feature type="compositionally biased region" description="Acidic residues" evidence="1">
    <location>
        <begin position="251"/>
        <end position="264"/>
    </location>
</feature>
<sequence>MGYSPLTHHSMPQLIPDYPGHKPPRWRYLRSFLPVIVLILLFFFLSSYSLLSHSKSPAAKQHIGWQAWDVVDMTSQTEEGDNEEVGNETGNSNGTDTTFIPSIPLDNWDPLAMHSTGLTEITVKSCYFPPEIFPSFCAPETTPELDKTKGKWVIVEKDLNVRSGLWYLNLYYRRTRRLDAKLITDIKVLSHPPENEEQLYEDGWVLAPGDLHNGVWPKQTEMRLWYKLGHQGWDDWRKEGKRREDDHDSAVDGEAESSETESSGDQDQGTSSSGEVQEIDEGSKTATSYGGFINEIDVLYGDDDPFFGFERVQGGPVLKEEKGKWETVDITVRRGNPRPPRATVPTFHSDGTLKIMQIADLHYSVGTGECRDTDLEGCVGDANTAAWIAEALDAENPDLVVFSGDQLNGQRTSYDARSVLAKFAKPVIERKIPWCAVFGNHDSEIYGDRDYQMKTLENMPYSLSRAGPKSVDGVGNYYIKLHSSDASDMHIFTLYFLDSHAYQKRTLPWAKPDYDYLKTSQIEWYRNVSSSIKPIERPFKPDGAEDLSGIWSRRSQASRLPRDGSQTLAKPNAMMWFHIPLPEAYNDPDQSLMGELNVGVQMDIVGSSKHNSGFFYNAIKTTYDSEETEGYFNKKTAEVKVLNHGHCHNTDRCRRVDGIWMCFGGGSSFSGYGQLGFDRRVRVYRISEYGEKVETYKRLTSGEIIDEQVLVGDGAAEGVGQDQI</sequence>
<dbReference type="CDD" id="cd07383">
    <property type="entry name" value="MPP_Dcr2"/>
    <property type="match status" value="1"/>
</dbReference>
<evidence type="ECO:0000256" key="1">
    <source>
        <dbReference type="SAM" id="MobiDB-lite"/>
    </source>
</evidence>
<dbReference type="PANTHER" id="PTHR32440">
    <property type="entry name" value="PHOSPHATASE DCR2-RELATED-RELATED"/>
    <property type="match status" value="1"/>
</dbReference>
<feature type="compositionally biased region" description="Low complexity" evidence="1">
    <location>
        <begin position="265"/>
        <end position="274"/>
    </location>
</feature>
<dbReference type="Pfam" id="PF00149">
    <property type="entry name" value="Metallophos"/>
    <property type="match status" value="1"/>
</dbReference>